<name>A0A1A0HHD8_9ASCO</name>
<dbReference type="FunFam" id="3.40.50.11210:FF:000007">
    <property type="entry name" value="Tuberous sclerosis 2"/>
    <property type="match status" value="1"/>
</dbReference>
<dbReference type="GO" id="GO:0005096">
    <property type="term" value="F:GTPase activator activity"/>
    <property type="evidence" value="ECO:0007669"/>
    <property type="project" value="UniProtKB-KW"/>
</dbReference>
<reference evidence="3 4" key="1">
    <citation type="submission" date="2016-05" db="EMBL/GenBank/DDBJ databases">
        <title>Comparative genomics of biotechnologically important yeasts.</title>
        <authorList>
            <consortium name="DOE Joint Genome Institute"/>
            <person name="Riley R."/>
            <person name="Haridas S."/>
            <person name="Wolfe K.H."/>
            <person name="Lopes M.R."/>
            <person name="Hittinger C.T."/>
            <person name="Goker M."/>
            <person name="Salamov A."/>
            <person name="Wisecaver J."/>
            <person name="Long T.M."/>
            <person name="Aerts A.L."/>
            <person name="Barry K."/>
            <person name="Choi C."/>
            <person name="Clum A."/>
            <person name="Coughlan A.Y."/>
            <person name="Deshpande S."/>
            <person name="Douglass A.P."/>
            <person name="Hanson S.J."/>
            <person name="Klenk H.-P."/>
            <person name="LaButti K."/>
            <person name="Lapidus A."/>
            <person name="Lindquist E."/>
            <person name="Lipzen A."/>
            <person name="Meier-kolthoff J.P."/>
            <person name="Ohm R.A."/>
            <person name="Otillar R.P."/>
            <person name="Pangilinan J."/>
            <person name="Peng Y."/>
            <person name="Rokas A."/>
            <person name="Rosa C.A."/>
            <person name="Scheuner C."/>
            <person name="Sibirny A.A."/>
            <person name="Slot J.C."/>
            <person name="Stielow J.B."/>
            <person name="Sun H."/>
            <person name="Kurtzman C.P."/>
            <person name="Blackwell M."/>
            <person name="Grigoriev I.V."/>
            <person name="Jeffries T.W."/>
        </authorList>
    </citation>
    <scope>NUCLEOTIDE SEQUENCE [LARGE SCALE GENOMIC DNA]</scope>
    <source>
        <strain evidence="3 4">NRRL YB-4993</strain>
    </source>
</reference>
<keyword evidence="1" id="KW-0343">GTPase activation</keyword>
<dbReference type="GO" id="GO:0051056">
    <property type="term" value="P:regulation of small GTPase mediated signal transduction"/>
    <property type="evidence" value="ECO:0007669"/>
    <property type="project" value="InterPro"/>
</dbReference>
<gene>
    <name evidence="3" type="ORF">METBIDRAFT_105146</name>
</gene>
<keyword evidence="4" id="KW-1185">Reference proteome</keyword>
<dbReference type="PROSITE" id="PS50085">
    <property type="entry name" value="RAPGAP"/>
    <property type="match status" value="1"/>
</dbReference>
<dbReference type="Pfam" id="PF03542">
    <property type="entry name" value="Tuberin"/>
    <property type="match status" value="1"/>
</dbReference>
<dbReference type="InterPro" id="IPR035974">
    <property type="entry name" value="Rap/Ran-GAP_sf"/>
</dbReference>
<dbReference type="SUPFAM" id="SSF111347">
    <property type="entry name" value="Rap/Ran-GAP"/>
    <property type="match status" value="1"/>
</dbReference>
<proteinExistence type="predicted"/>
<dbReference type="InterPro" id="IPR024584">
    <property type="entry name" value="Tuberin_N"/>
</dbReference>
<accession>A0A1A0HHD8</accession>
<dbReference type="Gene3D" id="3.40.50.11210">
    <property type="entry name" value="Rap/Ran-GAP"/>
    <property type="match status" value="1"/>
</dbReference>
<dbReference type="InterPro" id="IPR018515">
    <property type="entry name" value="Tuberin-type_domain"/>
</dbReference>
<dbReference type="GO" id="GO:0005737">
    <property type="term" value="C:cytoplasm"/>
    <property type="evidence" value="ECO:0007669"/>
    <property type="project" value="TreeGrafter"/>
</dbReference>
<dbReference type="InterPro" id="IPR000331">
    <property type="entry name" value="Rap/Ran_GAP_dom"/>
</dbReference>
<organism evidence="3 4">
    <name type="scientific">Metschnikowia bicuspidata var. bicuspidata NRRL YB-4993</name>
    <dbReference type="NCBI Taxonomy" id="869754"/>
    <lineage>
        <taxon>Eukaryota</taxon>
        <taxon>Fungi</taxon>
        <taxon>Dikarya</taxon>
        <taxon>Ascomycota</taxon>
        <taxon>Saccharomycotina</taxon>
        <taxon>Pichiomycetes</taxon>
        <taxon>Metschnikowiaceae</taxon>
        <taxon>Metschnikowia</taxon>
    </lineage>
</organism>
<dbReference type="PANTHER" id="PTHR10063:SF0">
    <property type="entry name" value="TUBERIN"/>
    <property type="match status" value="1"/>
</dbReference>
<sequence>MSDKNGSGLRSLGLGGVFKSLTNSLKPASGRVPVVINAKVVGGASDLQKLLNQLQHNALPLRVSAAMEITKSLRIYSVSSIPEIWYLARDLCDLRLASSVREVAITLMIQCIKHDSPEASSRIMYFRDILTFCKITETNLDPEFNLFFEALRLLTDDGRDIHDFCIYSHDLNWFKLITKSFVSMKYLCDLKRTQNVSLDIILSFAQYLCNCFKFNFSILDETFTAFILQGVFHIASSSEEPSLKFALCELVRTIAIFAFIPADTYTTVVFFLCSMAPRSLKLLSISWEAMSKLFYVSPLYALDATMSIFHAPELARFRGSDMSLADLKGVPGYEYMLTALGALSMLENMLLLNVFNEDVESFDIQYESLYQGLVNCLQLNITILNTGALRIFDHMFSISEEEEDEEKMHLEQRFSILFPFYTWYASSNSIFLLLLKLRVNCSQDEIYWTAICCSIEERMVSTNLSVPLDQLVELYMLYPHLLTESLIDFVLKFHKDNGTCVTSSTAWEKSCKQILSAFYFGKQQAKHPPNVRINVLRFLKEEYNKSMILLSDDSMGLEFVLLILRQSLIGEDESVLHFFIHTVLYDFLLTCGFPSFKTVLKALMAFFDGFNDLETSKIDTILDSTGHFGSIKNQKSIESSAKVNAGNNLPIQKIAECIAQLLIELLPTDSFKTNEAYDCLIILLHCTIKKNVHKTLLVIIRVLIRLRATSEGFLYFGEPKDMNGLATTFKRNTLDETYTENLQQLWHFPENMEYLPRKFFNQPNEHVLSHVEERGVALMHPDAVFLDLSKWLDLVTLILGKIIHWEIYSFIMAHLCSQLFNLSLFWHLENHVLAIQEIICEQITLIFPPDLSFPLPGSDLNKSDLQIALVRTLSSLLGYHNLFQKQHEENMVKSLLFGLGSWQKSAVPCIHILTICCYEILETLKKYLIPILTKLQTGVTSVYASSSALEFLMALIHVPSLTSNFTTDEFRQVFAICFRYIEHSLDTKKRGFEEKEDIQRERYLTHGVDAEVNVRASTHTIELTPLFYQYLLVVSYAVITRWFLLVNLAERSLISSFIVRNIISCSGAKDIDHLDDMTVAYLDAITRFTYSNIPLKIVTKTNLPFRGSMCRWILGHAIVEINTDVNNGNSIIVLRRPCGLSAFDLSLNPNMISKNMRVQPGEALMLRSHLLLQLFKPLDQGNVSKPIALLDDAFTERAINAFDRIPVVSHHKAGIIYIGPGQNEETEILANTCGSLEYNQFLEGLGELIRLRTSESIYVGGLDKESGTDGEYAYFWSDELTHLIYHTTTLMPNLTSDKFFAMKKRHIGNNHVNVFFDESGLPFNFNVIKSQFNFLNIVITPHTVGQSHDMRRRRFYKVITYRRNGVPGIFSTTHFKLISLEQLPHLVRNLVIMSNRFSEVWHNLVNGTYTTNWQLRVKQLNTLREKTLETHKQILEEQSATAQANISSNTALSFLEQLQPHRANEKEKMQDANEYASGASGEKDLYSLLEFNSYT</sequence>
<dbReference type="EMBL" id="LXTC01000001">
    <property type="protein sequence ID" value="OBA23416.1"/>
    <property type="molecule type" value="Genomic_DNA"/>
</dbReference>
<dbReference type="Pfam" id="PF02145">
    <property type="entry name" value="Rap_GAP"/>
    <property type="match status" value="1"/>
</dbReference>
<evidence type="ECO:0000313" key="4">
    <source>
        <dbReference type="Proteomes" id="UP000092555"/>
    </source>
</evidence>
<dbReference type="RefSeq" id="XP_018713897.1">
    <property type="nucleotide sequence ID" value="XM_018853788.1"/>
</dbReference>
<dbReference type="PANTHER" id="PTHR10063">
    <property type="entry name" value="TUBERIN"/>
    <property type="match status" value="1"/>
</dbReference>
<dbReference type="Pfam" id="PF11864">
    <property type="entry name" value="DUF3384"/>
    <property type="match status" value="1"/>
</dbReference>
<protein>
    <recommendedName>
        <fullName evidence="2">Rap-GAP domain-containing protein</fullName>
    </recommendedName>
</protein>
<comment type="caution">
    <text evidence="3">The sequence shown here is derived from an EMBL/GenBank/DDBJ whole genome shotgun (WGS) entry which is preliminary data.</text>
</comment>
<dbReference type="STRING" id="869754.A0A1A0HHD8"/>
<evidence type="ECO:0000313" key="3">
    <source>
        <dbReference type="EMBL" id="OBA23416.1"/>
    </source>
</evidence>
<feature type="domain" description="Rap-GAP" evidence="2">
    <location>
        <begin position="1199"/>
        <end position="1435"/>
    </location>
</feature>
<dbReference type="OrthoDB" id="19311at2759"/>
<dbReference type="Proteomes" id="UP000092555">
    <property type="component" value="Unassembled WGS sequence"/>
</dbReference>
<dbReference type="GeneID" id="30026764"/>
<dbReference type="InterPro" id="IPR027107">
    <property type="entry name" value="Tuberin/Ral-act_asu"/>
</dbReference>
<evidence type="ECO:0000256" key="1">
    <source>
        <dbReference type="ARBA" id="ARBA00022468"/>
    </source>
</evidence>
<dbReference type="GO" id="GO:0005634">
    <property type="term" value="C:nucleus"/>
    <property type="evidence" value="ECO:0007669"/>
    <property type="project" value="InterPro"/>
</dbReference>
<evidence type="ECO:0000259" key="2">
    <source>
        <dbReference type="PROSITE" id="PS50085"/>
    </source>
</evidence>